<evidence type="ECO:0000313" key="1">
    <source>
        <dbReference type="EMBL" id="AER47796.1"/>
    </source>
</evidence>
<protein>
    <submittedName>
        <fullName evidence="1">Uncharacterized protein</fullName>
    </submittedName>
</protein>
<evidence type="ECO:0000313" key="2">
    <source>
        <dbReference type="Proteomes" id="UP000005863"/>
    </source>
</evidence>
<dbReference type="EMBL" id="JN698996">
    <property type="protein sequence ID" value="AER47796.1"/>
    <property type="molecule type" value="Genomic_DNA"/>
</dbReference>
<dbReference type="Proteomes" id="UP000005863">
    <property type="component" value="Segment"/>
</dbReference>
<sequence>MRSDIAAAREKYFAAKPFDPHKNAVPAVDGDGMPAGFMTMPDLGELQIIGCKLGMEYLAICHDEEAVEKWINTAAMITKSPELLGILFANVFRGVNIVIGEIISNAGLRRKMTDLAVEAWDIDFDKKFGGS</sequence>
<gene>
    <name evidence="1" type="primary">53</name>
    <name evidence="1" type="ORF">DEADP_53</name>
</gene>
<reference evidence="1 2" key="1">
    <citation type="journal article" date="2012" name="J. Virol.">
        <title>Complete Genome Sequences of 138 Mycobacteriophages.</title>
        <authorList>
            <consortium name="the Science Education Alliance Phage Hunters Advancing Genomics and Evolutionary Science Program"/>
            <consortium name="the KwaZulu-Natal Research Institute for Tuberculosis and HIV Mycobacterial Genetics Course Students"/>
            <consortium name="the Phage Hunters Integrating Research and Education Program"/>
            <person name="Hatfull G.F."/>
        </authorList>
    </citation>
    <scope>NUCLEOTIDE SEQUENCE [LARGE SCALE GENOMIC DNA]</scope>
</reference>
<keyword evidence="2" id="KW-1185">Reference proteome</keyword>
<organism evidence="1 2">
    <name type="scientific">Mycobacterium phage DeadP</name>
    <dbReference type="NCBI Taxonomy" id="2922999"/>
    <lineage>
        <taxon>Viruses</taxon>
        <taxon>Duplodnaviria</taxon>
        <taxon>Heunggongvirae</taxon>
        <taxon>Uroviricota</taxon>
        <taxon>Caudoviricetes</taxon>
        <taxon>Gracegardnervirinae</taxon>
        <taxon>Cheoctovirus</taxon>
        <taxon>Cheoctovirus deadp</taxon>
        <taxon>Mycobacterium virus DeadP</taxon>
    </lineage>
</organism>
<dbReference type="KEGG" id="vg:18564913"/>
<name>G8I4X6_9CAUD</name>
<proteinExistence type="predicted"/>
<accession>G8I4X6</accession>
<dbReference type="RefSeq" id="YP_009016943.1">
    <property type="nucleotide sequence ID" value="NC_023728.1"/>
</dbReference>
<dbReference type="GeneID" id="18564913"/>